<dbReference type="AlphaFoldDB" id="A0A0F9QRV5"/>
<dbReference type="SUPFAM" id="SSF141130">
    <property type="entry name" value="Acetamidase/Formamidase-like"/>
    <property type="match status" value="1"/>
</dbReference>
<comment type="caution">
    <text evidence="1">The sequence shown here is derived from an EMBL/GenBank/DDBJ whole genome shotgun (WGS) entry which is preliminary data.</text>
</comment>
<evidence type="ECO:0000313" key="1">
    <source>
        <dbReference type="EMBL" id="KKN07968.1"/>
    </source>
</evidence>
<dbReference type="Pfam" id="PF03069">
    <property type="entry name" value="FmdA_AmdA"/>
    <property type="match status" value="2"/>
</dbReference>
<reference evidence="1" key="1">
    <citation type="journal article" date="2015" name="Nature">
        <title>Complex archaea that bridge the gap between prokaryotes and eukaryotes.</title>
        <authorList>
            <person name="Spang A."/>
            <person name="Saw J.H."/>
            <person name="Jorgensen S.L."/>
            <person name="Zaremba-Niedzwiedzka K."/>
            <person name="Martijn J."/>
            <person name="Lind A.E."/>
            <person name="van Eijk R."/>
            <person name="Schleper C."/>
            <person name="Guy L."/>
            <person name="Ettema T.J."/>
        </authorList>
    </citation>
    <scope>NUCLEOTIDE SEQUENCE</scope>
</reference>
<sequence>MKISATNIKKFVIFVFPIILLSNASVTAAQKTHHFKPTKYFYTYDAKHEPVLKLKPGDILVTTTVDAFGNKISRSDQLASEIIHLPKVNDQTGPFYVEGAEPGDTLVLHLLKVKPNRDYAVSSHLPGFGALTGETYTAMLNKPLPEKTYIWKLDLENNVGMLDLPNSKIGKVEIPLHPFLGTVGVAPNFGEAVISLTPAEHGGNMDCVETKEGTTLYFPVFVEGGLFMLGDGHAAQGDGEICGTGLECPLEVTVKVDVIKGKSINWPRFEDDEHIMVAGSTRPLIDAFRSAQVELINWLVEDYGFDRWDALQLVSQVGVARIGNVVDPKYTVVAKFPKKYLPAN</sequence>
<dbReference type="Gene3D" id="2.60.120.580">
    <property type="entry name" value="Acetamidase/Formamidase-like domains"/>
    <property type="match status" value="2"/>
</dbReference>
<evidence type="ECO:0008006" key="2">
    <source>
        <dbReference type="Google" id="ProtNLM"/>
    </source>
</evidence>
<protein>
    <recommendedName>
        <fullName evidence="2">Acetamidase</fullName>
    </recommendedName>
</protein>
<dbReference type="InterPro" id="IPR004304">
    <property type="entry name" value="FmdA_AmdA"/>
</dbReference>
<proteinExistence type="predicted"/>
<name>A0A0F9QRV5_9ZZZZ</name>
<dbReference type="GO" id="GO:0016811">
    <property type="term" value="F:hydrolase activity, acting on carbon-nitrogen (but not peptide) bonds, in linear amides"/>
    <property type="evidence" value="ECO:0007669"/>
    <property type="project" value="InterPro"/>
</dbReference>
<dbReference type="Gene3D" id="3.10.28.20">
    <property type="entry name" value="Acetamidase/Formamidase-like domains"/>
    <property type="match status" value="1"/>
</dbReference>
<gene>
    <name evidence="1" type="ORF">LCGC14_1061540</name>
</gene>
<organism evidence="1">
    <name type="scientific">marine sediment metagenome</name>
    <dbReference type="NCBI Taxonomy" id="412755"/>
    <lineage>
        <taxon>unclassified sequences</taxon>
        <taxon>metagenomes</taxon>
        <taxon>ecological metagenomes</taxon>
    </lineage>
</organism>
<dbReference type="EMBL" id="LAZR01004509">
    <property type="protein sequence ID" value="KKN07968.1"/>
    <property type="molecule type" value="Genomic_DNA"/>
</dbReference>
<accession>A0A0F9QRV5</accession>
<dbReference type="PANTHER" id="PTHR31891">
    <property type="entry name" value="FORMAMIDASE C869.04-RELATED"/>
    <property type="match status" value="1"/>
</dbReference>
<dbReference type="PANTHER" id="PTHR31891:SF1">
    <property type="entry name" value="FORMAMIDASE C869.04-RELATED"/>
    <property type="match status" value="1"/>
</dbReference>